<name>A0ABM0JW66_APLCA</name>
<keyword evidence="6" id="KW-1185">Reference proteome</keyword>
<dbReference type="Pfam" id="PF13015">
    <property type="entry name" value="PRKCSH_1"/>
    <property type="match status" value="1"/>
</dbReference>
<dbReference type="InterPro" id="IPR010506">
    <property type="entry name" value="DMAP1-bd"/>
</dbReference>
<evidence type="ECO:0000256" key="3">
    <source>
        <dbReference type="SAM" id="Phobius"/>
    </source>
</evidence>
<dbReference type="Proteomes" id="UP000694888">
    <property type="component" value="Unplaced"/>
</dbReference>
<dbReference type="InterPro" id="IPR036607">
    <property type="entry name" value="PRKCSH"/>
</dbReference>
<dbReference type="SUPFAM" id="SSF50911">
    <property type="entry name" value="Mannose 6-phosphate receptor domain"/>
    <property type="match status" value="1"/>
</dbReference>
<reference evidence="7" key="1">
    <citation type="submission" date="2025-08" db="UniProtKB">
        <authorList>
            <consortium name="RefSeq"/>
        </authorList>
    </citation>
    <scope>IDENTIFICATION</scope>
</reference>
<evidence type="ECO:0000256" key="2">
    <source>
        <dbReference type="ARBA" id="ARBA00023157"/>
    </source>
</evidence>
<accession>A0ABM0JW66</accession>
<evidence type="ECO:0000313" key="7">
    <source>
        <dbReference type="RefSeq" id="XP_005102936.1"/>
    </source>
</evidence>
<sequence>MTEGQHNISFGSVYTFVKPTMFLKSVVLIFILSYGAVPRRVEGEMVNMKIVEEPSSFGINYPYGQGGAAQESTLKLRVQPANFSGPPHFRRLVGRCFNSIIADYKYNFCPFSNITQHEQGVHWNPYNGVLGVWQEWEVENNTFVAMLMKDGDSCGTDLFRSVKVSFECGNASKIVDVSEPVKCNYHLVFKSPLVCHADAMLVYPTLDPELQEAWDQLEGEAARGELTDKGYKKRLRKILEKAGLLMTQESHKSLVQKAEEVKQEQVKEGEFESLDSCKAEFKKLQNQVKSLMSQLGLGGSQNAVTDADQAT</sequence>
<keyword evidence="3" id="KW-0812">Transmembrane</keyword>
<proteinExistence type="predicted"/>
<feature type="transmembrane region" description="Helical" evidence="3">
    <location>
        <begin position="20"/>
        <end position="37"/>
    </location>
</feature>
<evidence type="ECO:0000259" key="4">
    <source>
        <dbReference type="PROSITE" id="PS51912"/>
    </source>
</evidence>
<evidence type="ECO:0000256" key="1">
    <source>
        <dbReference type="ARBA" id="ARBA00022729"/>
    </source>
</evidence>
<feature type="domain" description="MRH" evidence="5">
    <location>
        <begin position="94"/>
        <end position="197"/>
    </location>
</feature>
<keyword evidence="2" id="KW-1015">Disulfide bond</keyword>
<dbReference type="InterPro" id="IPR009011">
    <property type="entry name" value="Man6P_isomerase_rcpt-bd_dom_sf"/>
</dbReference>
<evidence type="ECO:0000259" key="5">
    <source>
        <dbReference type="PROSITE" id="PS51914"/>
    </source>
</evidence>
<keyword evidence="3" id="KW-1133">Transmembrane helix</keyword>
<keyword evidence="3" id="KW-0472">Membrane</keyword>
<dbReference type="PANTHER" id="PTHR12630:SF6">
    <property type="entry name" value="N-ACETYLGLUCOSAMINE-1-PHOSPHOTRANSFERASE SUBUNIT GAMMA"/>
    <property type="match status" value="1"/>
</dbReference>
<dbReference type="PROSITE" id="PS51914">
    <property type="entry name" value="MRH"/>
    <property type="match status" value="1"/>
</dbReference>
<dbReference type="PANTHER" id="PTHR12630">
    <property type="entry name" value="N-LINKED OLIGOSACCHARIDE PROCESSING"/>
    <property type="match status" value="1"/>
</dbReference>
<keyword evidence="1" id="KW-0732">Signal</keyword>
<dbReference type="GeneID" id="101857962"/>
<feature type="domain" description="DMAP1-binding" evidence="4">
    <location>
        <begin position="202"/>
        <end position="311"/>
    </location>
</feature>
<dbReference type="PROSITE" id="PS51912">
    <property type="entry name" value="DMAP1_BIND"/>
    <property type="match status" value="1"/>
</dbReference>
<dbReference type="InterPro" id="IPR039794">
    <property type="entry name" value="Gtb1-like"/>
</dbReference>
<dbReference type="Gene3D" id="2.70.130.10">
    <property type="entry name" value="Mannose-6-phosphate receptor binding domain"/>
    <property type="match status" value="1"/>
</dbReference>
<dbReference type="RefSeq" id="XP_005102936.1">
    <property type="nucleotide sequence ID" value="XM_005102879.3"/>
</dbReference>
<dbReference type="InterPro" id="IPR044865">
    <property type="entry name" value="MRH_dom"/>
</dbReference>
<protein>
    <submittedName>
        <fullName evidence="7">N-acetylglucosamine-1-phosphotransferase subunit gamma isoform X1</fullName>
    </submittedName>
</protein>
<gene>
    <name evidence="7" type="primary">LOC101857962</name>
</gene>
<evidence type="ECO:0000313" key="6">
    <source>
        <dbReference type="Proteomes" id="UP000694888"/>
    </source>
</evidence>
<organism evidence="6 7">
    <name type="scientific">Aplysia californica</name>
    <name type="common">California sea hare</name>
    <dbReference type="NCBI Taxonomy" id="6500"/>
    <lineage>
        <taxon>Eukaryota</taxon>
        <taxon>Metazoa</taxon>
        <taxon>Spiralia</taxon>
        <taxon>Lophotrochozoa</taxon>
        <taxon>Mollusca</taxon>
        <taxon>Gastropoda</taxon>
        <taxon>Heterobranchia</taxon>
        <taxon>Euthyneura</taxon>
        <taxon>Tectipleura</taxon>
        <taxon>Aplysiida</taxon>
        <taxon>Aplysioidea</taxon>
        <taxon>Aplysiidae</taxon>
        <taxon>Aplysia</taxon>
    </lineage>
</organism>